<dbReference type="InterPro" id="IPR001387">
    <property type="entry name" value="Cro/C1-type_HTH"/>
</dbReference>
<evidence type="ECO:0000313" key="2">
    <source>
        <dbReference type="EMBL" id="MPN48243.1"/>
    </source>
</evidence>
<proteinExistence type="predicted"/>
<organism evidence="2">
    <name type="scientific">bioreactor metagenome</name>
    <dbReference type="NCBI Taxonomy" id="1076179"/>
    <lineage>
        <taxon>unclassified sequences</taxon>
        <taxon>metagenomes</taxon>
        <taxon>ecological metagenomes</taxon>
    </lineage>
</organism>
<dbReference type="CDD" id="cd00093">
    <property type="entry name" value="HTH_XRE"/>
    <property type="match status" value="1"/>
</dbReference>
<accession>A0A645ILP3</accession>
<dbReference type="GO" id="GO:0003677">
    <property type="term" value="F:DNA binding"/>
    <property type="evidence" value="ECO:0007669"/>
    <property type="project" value="InterPro"/>
</dbReference>
<comment type="caution">
    <text evidence="2">The sequence shown here is derived from an EMBL/GenBank/DDBJ whole genome shotgun (WGS) entry which is preliminary data.</text>
</comment>
<dbReference type="SMART" id="SM00530">
    <property type="entry name" value="HTH_XRE"/>
    <property type="match status" value="1"/>
</dbReference>
<dbReference type="PROSITE" id="PS50943">
    <property type="entry name" value="HTH_CROC1"/>
    <property type="match status" value="1"/>
</dbReference>
<dbReference type="EMBL" id="VSSQ01110371">
    <property type="protein sequence ID" value="MPN48243.1"/>
    <property type="molecule type" value="Genomic_DNA"/>
</dbReference>
<dbReference type="AlphaFoldDB" id="A0A645ILP3"/>
<protein>
    <recommendedName>
        <fullName evidence="1">HTH cro/C1-type domain-containing protein</fullName>
    </recommendedName>
</protein>
<name>A0A645ILP3_9ZZZZ</name>
<gene>
    <name evidence="2" type="ORF">SDC9_195848</name>
</gene>
<feature type="domain" description="HTH cro/C1-type" evidence="1">
    <location>
        <begin position="20"/>
        <end position="77"/>
    </location>
</feature>
<dbReference type="InterPro" id="IPR010982">
    <property type="entry name" value="Lambda_DNA-bd_dom_sf"/>
</dbReference>
<sequence>MENFSLDGFQVAHLKNDGVLRERRVILDLTQMQVAEKAKIPLQSYQRFESGDRDIQTASFQVACRVIEALDMNISDFFHGEYVFGERLLDSKEGLRYEKTGKLITEDVVE</sequence>
<evidence type="ECO:0000259" key="1">
    <source>
        <dbReference type="PROSITE" id="PS50943"/>
    </source>
</evidence>
<dbReference type="Pfam" id="PF01381">
    <property type="entry name" value="HTH_3"/>
    <property type="match status" value="1"/>
</dbReference>
<reference evidence="2" key="1">
    <citation type="submission" date="2019-08" db="EMBL/GenBank/DDBJ databases">
        <authorList>
            <person name="Kucharzyk K."/>
            <person name="Murdoch R.W."/>
            <person name="Higgins S."/>
            <person name="Loffler F."/>
        </authorList>
    </citation>
    <scope>NUCLEOTIDE SEQUENCE</scope>
</reference>
<dbReference type="Gene3D" id="1.10.260.40">
    <property type="entry name" value="lambda repressor-like DNA-binding domains"/>
    <property type="match status" value="1"/>
</dbReference>
<dbReference type="SUPFAM" id="SSF47413">
    <property type="entry name" value="lambda repressor-like DNA-binding domains"/>
    <property type="match status" value="1"/>
</dbReference>